<evidence type="ECO:0000313" key="2">
    <source>
        <dbReference type="Proteomes" id="UP000245207"/>
    </source>
</evidence>
<dbReference type="PANTHER" id="PTHR48007">
    <property type="entry name" value="LEUCINE-RICH REPEAT RECEPTOR-LIKE PROTEIN KINASE PXC1"/>
    <property type="match status" value="1"/>
</dbReference>
<organism evidence="1 2">
    <name type="scientific">Artemisia annua</name>
    <name type="common">Sweet wormwood</name>
    <dbReference type="NCBI Taxonomy" id="35608"/>
    <lineage>
        <taxon>Eukaryota</taxon>
        <taxon>Viridiplantae</taxon>
        <taxon>Streptophyta</taxon>
        <taxon>Embryophyta</taxon>
        <taxon>Tracheophyta</taxon>
        <taxon>Spermatophyta</taxon>
        <taxon>Magnoliopsida</taxon>
        <taxon>eudicotyledons</taxon>
        <taxon>Gunneridae</taxon>
        <taxon>Pentapetalae</taxon>
        <taxon>asterids</taxon>
        <taxon>campanulids</taxon>
        <taxon>Asterales</taxon>
        <taxon>Asteraceae</taxon>
        <taxon>Asteroideae</taxon>
        <taxon>Anthemideae</taxon>
        <taxon>Artemisiinae</taxon>
        <taxon>Artemisia</taxon>
    </lineage>
</organism>
<dbReference type="SUPFAM" id="SSF56112">
    <property type="entry name" value="Protein kinase-like (PK-like)"/>
    <property type="match status" value="1"/>
</dbReference>
<dbReference type="AlphaFoldDB" id="A0A2U1N240"/>
<evidence type="ECO:0000313" key="1">
    <source>
        <dbReference type="EMBL" id="PWA67569.1"/>
    </source>
</evidence>
<dbReference type="InterPro" id="IPR011009">
    <property type="entry name" value="Kinase-like_dom_sf"/>
</dbReference>
<proteinExistence type="predicted"/>
<keyword evidence="2" id="KW-1185">Reference proteome</keyword>
<dbReference type="STRING" id="35608.A0A2U1N240"/>
<reference evidence="1 2" key="1">
    <citation type="journal article" date="2018" name="Mol. Plant">
        <title>The genome of Artemisia annua provides insight into the evolution of Asteraceae family and artemisinin biosynthesis.</title>
        <authorList>
            <person name="Shen Q."/>
            <person name="Zhang L."/>
            <person name="Liao Z."/>
            <person name="Wang S."/>
            <person name="Yan T."/>
            <person name="Shi P."/>
            <person name="Liu M."/>
            <person name="Fu X."/>
            <person name="Pan Q."/>
            <person name="Wang Y."/>
            <person name="Lv Z."/>
            <person name="Lu X."/>
            <person name="Zhang F."/>
            <person name="Jiang W."/>
            <person name="Ma Y."/>
            <person name="Chen M."/>
            <person name="Hao X."/>
            <person name="Li L."/>
            <person name="Tang Y."/>
            <person name="Lv G."/>
            <person name="Zhou Y."/>
            <person name="Sun X."/>
            <person name="Brodelius P.E."/>
            <person name="Rose J.K.C."/>
            <person name="Tang K."/>
        </authorList>
    </citation>
    <scope>NUCLEOTIDE SEQUENCE [LARGE SCALE GENOMIC DNA]</scope>
    <source>
        <strain evidence="2">cv. Huhao1</strain>
        <tissue evidence="1">Leaf</tissue>
    </source>
</reference>
<sequence length="133" mass="15079">MLLNLVDIGKERVFVRNSSFEINMDDVTLTVPDFRERIVRVGAMDLPNLAPIRAYCCDQEEKFILYNYIPTRSLYDRLYAEGAAKPFKFGISYSHVDNISRVNIKSSNILLTTDSQAHTLDLGLPSSLDQSTT</sequence>
<dbReference type="EMBL" id="PKPP01003810">
    <property type="protein sequence ID" value="PWA67569.1"/>
    <property type="molecule type" value="Genomic_DNA"/>
</dbReference>
<comment type="caution">
    <text evidence="1">The sequence shown here is derived from an EMBL/GenBank/DDBJ whole genome shotgun (WGS) entry which is preliminary data.</text>
</comment>
<name>A0A2U1N240_ARTAN</name>
<dbReference type="Proteomes" id="UP000245207">
    <property type="component" value="Unassembled WGS sequence"/>
</dbReference>
<dbReference type="InterPro" id="IPR046959">
    <property type="entry name" value="PRK1-6/SRF4-like"/>
</dbReference>
<dbReference type="PANTHER" id="PTHR48007:SF4">
    <property type="entry name" value="LEUCINE-RICH REPEAT RECEPTOR-LIKE PROTEIN KINASE PXC1"/>
    <property type="match status" value="1"/>
</dbReference>
<protein>
    <recommendedName>
        <fullName evidence="3">Protein kinase domain-containing protein</fullName>
    </recommendedName>
</protein>
<gene>
    <name evidence="1" type="ORF">CTI12_AA316860</name>
</gene>
<dbReference type="Gene3D" id="1.10.510.10">
    <property type="entry name" value="Transferase(Phosphotransferase) domain 1"/>
    <property type="match status" value="1"/>
</dbReference>
<accession>A0A2U1N240</accession>
<evidence type="ECO:0008006" key="3">
    <source>
        <dbReference type="Google" id="ProtNLM"/>
    </source>
</evidence>
<dbReference type="OrthoDB" id="786562at2759"/>